<dbReference type="EMBL" id="BPLR01000643">
    <property type="protein sequence ID" value="GIY96271.1"/>
    <property type="molecule type" value="Genomic_DNA"/>
</dbReference>
<reference evidence="2 3" key="1">
    <citation type="submission" date="2021-06" db="EMBL/GenBank/DDBJ databases">
        <title>Caerostris extrusa draft genome.</title>
        <authorList>
            <person name="Kono N."/>
            <person name="Arakawa K."/>
        </authorList>
    </citation>
    <scope>NUCLEOTIDE SEQUENCE [LARGE SCALE GENOMIC DNA]</scope>
</reference>
<evidence type="ECO:0000313" key="3">
    <source>
        <dbReference type="Proteomes" id="UP001054945"/>
    </source>
</evidence>
<proteinExistence type="predicted"/>
<comment type="caution">
    <text evidence="2">The sequence shown here is derived from an EMBL/GenBank/DDBJ whole genome shotgun (WGS) entry which is preliminary data.</text>
</comment>
<evidence type="ECO:0000313" key="2">
    <source>
        <dbReference type="EMBL" id="GIY96271.1"/>
    </source>
</evidence>
<accession>A0AAV4XQL4</accession>
<keyword evidence="1" id="KW-0472">Membrane</keyword>
<keyword evidence="1" id="KW-1133">Transmembrane helix</keyword>
<dbReference type="Proteomes" id="UP001054945">
    <property type="component" value="Unassembled WGS sequence"/>
</dbReference>
<organism evidence="2 3">
    <name type="scientific">Caerostris extrusa</name>
    <name type="common">Bark spider</name>
    <name type="synonym">Caerostris bankana</name>
    <dbReference type="NCBI Taxonomy" id="172846"/>
    <lineage>
        <taxon>Eukaryota</taxon>
        <taxon>Metazoa</taxon>
        <taxon>Ecdysozoa</taxon>
        <taxon>Arthropoda</taxon>
        <taxon>Chelicerata</taxon>
        <taxon>Arachnida</taxon>
        <taxon>Araneae</taxon>
        <taxon>Araneomorphae</taxon>
        <taxon>Entelegynae</taxon>
        <taxon>Araneoidea</taxon>
        <taxon>Araneidae</taxon>
        <taxon>Caerostris</taxon>
    </lineage>
</organism>
<dbReference type="AlphaFoldDB" id="A0AAV4XQL4"/>
<gene>
    <name evidence="2" type="ORF">CEXT_493241</name>
</gene>
<protein>
    <submittedName>
        <fullName evidence="2">Uncharacterized protein</fullName>
    </submittedName>
</protein>
<name>A0AAV4XQL4_CAEEX</name>
<sequence>MSSPALDLHLNGLFPDNTVSIKEITEARENRTSVSSKRGLRKVWASRKITVISLIIIATFLEVVAVTSYWAWFCPVAVCWVEKNR</sequence>
<keyword evidence="3" id="KW-1185">Reference proteome</keyword>
<feature type="transmembrane region" description="Helical" evidence="1">
    <location>
        <begin position="49"/>
        <end position="72"/>
    </location>
</feature>
<evidence type="ECO:0000256" key="1">
    <source>
        <dbReference type="SAM" id="Phobius"/>
    </source>
</evidence>
<keyword evidence="1" id="KW-0812">Transmembrane</keyword>